<dbReference type="AlphaFoldDB" id="A0A377R042"/>
<dbReference type="Gene3D" id="3.40.1760.10">
    <property type="entry name" value="YfbM-like super family"/>
    <property type="match status" value="1"/>
</dbReference>
<dbReference type="InterPro" id="IPR035944">
    <property type="entry name" value="YfbM-like_sf"/>
</dbReference>
<proteinExistence type="predicted"/>
<reference evidence="1 2" key="1">
    <citation type="submission" date="2018-06" db="EMBL/GenBank/DDBJ databases">
        <authorList>
            <consortium name="Pathogen Informatics"/>
            <person name="Doyle S."/>
        </authorList>
    </citation>
    <scope>NUCLEOTIDE SEQUENCE [LARGE SCALE GENOMIC DNA]</scope>
    <source>
        <strain evidence="1 2">NCTC13336</strain>
    </source>
</reference>
<dbReference type="OrthoDB" id="5354816at2"/>
<keyword evidence="2" id="KW-1185">Reference proteome</keyword>
<evidence type="ECO:0000313" key="2">
    <source>
        <dbReference type="Proteomes" id="UP000254293"/>
    </source>
</evidence>
<dbReference type="SUPFAM" id="SSF111069">
    <property type="entry name" value="Hypothetical protein yfbM"/>
    <property type="match status" value="1"/>
</dbReference>
<name>A0A377R042_9NEIS</name>
<gene>
    <name evidence="1" type="ORF">NCTC13336_00552</name>
</gene>
<protein>
    <submittedName>
        <fullName evidence="1">Domain of uncharacterized function (DUF1877)</fullName>
    </submittedName>
</protein>
<dbReference type="EMBL" id="UGJJ01000001">
    <property type="protein sequence ID" value="STR00350.1"/>
    <property type="molecule type" value="Genomic_DNA"/>
</dbReference>
<dbReference type="InterPro" id="IPR015068">
    <property type="entry name" value="DUF1877"/>
</dbReference>
<sequence>MGLCVVLQAYTEDDLNQILTGGSGFDALQEEENRAVAECDLDKLWDCLRYALTRSPEFEDTPLNNAVCGTHSVLEYVDLSPEECAELDPSEVPSYSTVGDVAEISAALNALDFAKQLGEISAAEWEKSDVYRSDLFGDDPEIVDFLIELFDELRAFYQTAAEQKCGVLSTLC</sequence>
<dbReference type="Pfam" id="PF08974">
    <property type="entry name" value="DUF1877"/>
    <property type="match status" value="1"/>
</dbReference>
<dbReference type="RefSeq" id="WP_115307634.1">
    <property type="nucleotide sequence ID" value="NZ_CP091516.1"/>
</dbReference>
<evidence type="ECO:0000313" key="1">
    <source>
        <dbReference type="EMBL" id="STR00350.1"/>
    </source>
</evidence>
<dbReference type="Proteomes" id="UP000254293">
    <property type="component" value="Unassembled WGS sequence"/>
</dbReference>
<accession>A0A377R042</accession>
<organism evidence="1 2">
    <name type="scientific">Kingella potus</name>
    <dbReference type="NCBI Taxonomy" id="265175"/>
    <lineage>
        <taxon>Bacteria</taxon>
        <taxon>Pseudomonadati</taxon>
        <taxon>Pseudomonadota</taxon>
        <taxon>Betaproteobacteria</taxon>
        <taxon>Neisseriales</taxon>
        <taxon>Neisseriaceae</taxon>
        <taxon>Kingella</taxon>
    </lineage>
</organism>